<dbReference type="Pfam" id="PF15993">
    <property type="entry name" value="Fuseless"/>
    <property type="match status" value="1"/>
</dbReference>
<feature type="transmembrane region" description="Helical" evidence="1">
    <location>
        <begin position="21"/>
        <end position="44"/>
    </location>
</feature>
<dbReference type="AlphaFoldDB" id="C3YZI3"/>
<dbReference type="PANTHER" id="PTHR35270:SF2">
    <property type="entry name" value="FUSELESS, ISOFORM A"/>
    <property type="match status" value="1"/>
</dbReference>
<feature type="transmembrane region" description="Helical" evidence="1">
    <location>
        <begin position="103"/>
        <end position="121"/>
    </location>
</feature>
<reference evidence="2" key="1">
    <citation type="journal article" date="2008" name="Nature">
        <title>The amphioxus genome and the evolution of the chordate karyotype.</title>
        <authorList>
            <consortium name="US DOE Joint Genome Institute (JGI-PGF)"/>
            <person name="Putnam N.H."/>
            <person name="Butts T."/>
            <person name="Ferrier D.E.K."/>
            <person name="Furlong R.F."/>
            <person name="Hellsten U."/>
            <person name="Kawashima T."/>
            <person name="Robinson-Rechavi M."/>
            <person name="Shoguchi E."/>
            <person name="Terry A."/>
            <person name="Yu J.-K."/>
            <person name="Benito-Gutierrez E.L."/>
            <person name="Dubchak I."/>
            <person name="Garcia-Fernandez J."/>
            <person name="Gibson-Brown J.J."/>
            <person name="Grigoriev I.V."/>
            <person name="Horton A.C."/>
            <person name="de Jong P.J."/>
            <person name="Jurka J."/>
            <person name="Kapitonov V.V."/>
            <person name="Kohara Y."/>
            <person name="Kuroki Y."/>
            <person name="Lindquist E."/>
            <person name="Lucas S."/>
            <person name="Osoegawa K."/>
            <person name="Pennacchio L.A."/>
            <person name="Salamov A.A."/>
            <person name="Satou Y."/>
            <person name="Sauka-Spengler T."/>
            <person name="Schmutz J."/>
            <person name="Shin-I T."/>
            <person name="Toyoda A."/>
            <person name="Bronner-Fraser M."/>
            <person name="Fujiyama A."/>
            <person name="Holland L.Z."/>
            <person name="Holland P.W.H."/>
            <person name="Satoh N."/>
            <person name="Rokhsar D.S."/>
        </authorList>
    </citation>
    <scope>NUCLEOTIDE SEQUENCE [LARGE SCALE GENOMIC DNA]</scope>
    <source>
        <strain evidence="2">S238N-H82</strain>
        <tissue evidence="2">Testes</tissue>
    </source>
</reference>
<protein>
    <submittedName>
        <fullName evidence="2">Uncharacterized protein</fullName>
    </submittedName>
</protein>
<gene>
    <name evidence="2" type="ORF">BRAFLDRAFT_119135</name>
</gene>
<accession>C3YZI3</accession>
<evidence type="ECO:0000256" key="1">
    <source>
        <dbReference type="SAM" id="Phobius"/>
    </source>
</evidence>
<keyword evidence="1" id="KW-0472">Membrane</keyword>
<proteinExistence type="predicted"/>
<organism>
    <name type="scientific">Branchiostoma floridae</name>
    <name type="common">Florida lancelet</name>
    <name type="synonym">Amphioxus</name>
    <dbReference type="NCBI Taxonomy" id="7739"/>
    <lineage>
        <taxon>Eukaryota</taxon>
        <taxon>Metazoa</taxon>
        <taxon>Chordata</taxon>
        <taxon>Cephalochordata</taxon>
        <taxon>Leptocardii</taxon>
        <taxon>Amphioxiformes</taxon>
        <taxon>Branchiostomatidae</taxon>
        <taxon>Branchiostoma</taxon>
    </lineage>
</organism>
<feature type="transmembrane region" description="Helical" evidence="1">
    <location>
        <begin position="188"/>
        <end position="206"/>
    </location>
</feature>
<feature type="transmembrane region" description="Helical" evidence="1">
    <location>
        <begin position="64"/>
        <end position="83"/>
    </location>
</feature>
<dbReference type="InParanoid" id="C3YZI3"/>
<evidence type="ECO:0000313" key="2">
    <source>
        <dbReference type="EMBL" id="EEN54254.1"/>
    </source>
</evidence>
<keyword evidence="1" id="KW-1133">Transmembrane helix</keyword>
<feature type="transmembrane region" description="Helical" evidence="1">
    <location>
        <begin position="226"/>
        <end position="247"/>
    </location>
</feature>
<dbReference type="EMBL" id="GG666566">
    <property type="protein sequence ID" value="EEN54254.1"/>
    <property type="molecule type" value="Genomic_DNA"/>
</dbReference>
<name>C3YZI3_BRAFL</name>
<dbReference type="eggNOG" id="ENOG502QUG4">
    <property type="taxonomic scope" value="Eukaryota"/>
</dbReference>
<feature type="non-terminal residue" evidence="2">
    <location>
        <position position="347"/>
    </location>
</feature>
<dbReference type="InterPro" id="IPR032751">
    <property type="entry name" value="Fuseless"/>
</dbReference>
<sequence>MKPSSEGHRHRAAMYRGPVTWPCVLIQVLDAIILLVIIAALLLACWAGLWKVMDILLFPKDKELAGWTCLAIGMTLQLILNFFQKIFYDTTRNVNPILYGFLWRLHAYVGLIAALTLWRGVWTCFEFYTGESALSLAVSAIIAGVILIPLRLFNVIVTVPGRMVKEPAADPFKIPTRFQIAPSCSCKFVLDVLFNVIVISVLFVVYFRGVFDLMEKVVYPGDKVRNLWACMMIGYGVLVPCVVAQRYVAMLYRALADRLWLRIALDDTYSFVIAFGVVNVWRGWWEFYDVYLLATGDQVLRGALLHLAGVLVSYLLYASRAQAFPLGPERLDGSLDLKTDNIMGMYL</sequence>
<keyword evidence="1" id="KW-0812">Transmembrane</keyword>
<feature type="transmembrane region" description="Helical" evidence="1">
    <location>
        <begin position="298"/>
        <end position="317"/>
    </location>
</feature>
<feature type="transmembrane region" description="Helical" evidence="1">
    <location>
        <begin position="133"/>
        <end position="153"/>
    </location>
</feature>
<dbReference type="PANTHER" id="PTHR35270">
    <property type="entry name" value="FUSELESS, ISOFORM A"/>
    <property type="match status" value="1"/>
</dbReference>